<evidence type="ECO:0000313" key="2">
    <source>
        <dbReference type="Proteomes" id="UP001283361"/>
    </source>
</evidence>
<dbReference type="EMBL" id="JAWDGP010001087">
    <property type="protein sequence ID" value="KAK3794945.1"/>
    <property type="molecule type" value="Genomic_DNA"/>
</dbReference>
<evidence type="ECO:0000313" key="1">
    <source>
        <dbReference type="EMBL" id="KAK3794945.1"/>
    </source>
</evidence>
<dbReference type="AlphaFoldDB" id="A0AAE1AVS1"/>
<organism evidence="1 2">
    <name type="scientific">Elysia crispata</name>
    <name type="common">lettuce slug</name>
    <dbReference type="NCBI Taxonomy" id="231223"/>
    <lineage>
        <taxon>Eukaryota</taxon>
        <taxon>Metazoa</taxon>
        <taxon>Spiralia</taxon>
        <taxon>Lophotrochozoa</taxon>
        <taxon>Mollusca</taxon>
        <taxon>Gastropoda</taxon>
        <taxon>Heterobranchia</taxon>
        <taxon>Euthyneura</taxon>
        <taxon>Panpulmonata</taxon>
        <taxon>Sacoglossa</taxon>
        <taxon>Placobranchoidea</taxon>
        <taxon>Plakobranchidae</taxon>
        <taxon>Elysia</taxon>
    </lineage>
</organism>
<accession>A0AAE1AVS1</accession>
<keyword evidence="2" id="KW-1185">Reference proteome</keyword>
<protein>
    <submittedName>
        <fullName evidence="1">Uncharacterized protein</fullName>
    </submittedName>
</protein>
<comment type="caution">
    <text evidence="1">The sequence shown here is derived from an EMBL/GenBank/DDBJ whole genome shotgun (WGS) entry which is preliminary data.</text>
</comment>
<sequence length="89" mass="9806">MSSTVPTVKQVDSGPFMYIMVSQSEVGSRQLFGQRTFKQVWCQKDNAVITFAATTVTVAEICQDSIEESPREPVALSHISLDVYNSSDS</sequence>
<reference evidence="1" key="1">
    <citation type="journal article" date="2023" name="G3 (Bethesda)">
        <title>A reference genome for the long-term kleptoplast-retaining sea slug Elysia crispata morphotype clarki.</title>
        <authorList>
            <person name="Eastman K.E."/>
            <person name="Pendleton A.L."/>
            <person name="Shaikh M.A."/>
            <person name="Suttiyut T."/>
            <person name="Ogas R."/>
            <person name="Tomko P."/>
            <person name="Gavelis G."/>
            <person name="Widhalm J.R."/>
            <person name="Wisecaver J.H."/>
        </authorList>
    </citation>
    <scope>NUCLEOTIDE SEQUENCE</scope>
    <source>
        <strain evidence="1">ECLA1</strain>
    </source>
</reference>
<proteinExistence type="predicted"/>
<dbReference type="Proteomes" id="UP001283361">
    <property type="component" value="Unassembled WGS sequence"/>
</dbReference>
<gene>
    <name evidence="1" type="ORF">RRG08_001091</name>
</gene>
<name>A0AAE1AVS1_9GAST</name>